<feature type="binding site" evidence="6">
    <location>
        <position position="151"/>
    </location>
    <ligand>
        <name>Zn(2+)</name>
        <dbReference type="ChEBI" id="CHEBI:29105"/>
    </ligand>
</feature>
<dbReference type="GO" id="GO:0046872">
    <property type="term" value="F:metal ion binding"/>
    <property type="evidence" value="ECO:0007669"/>
    <property type="project" value="UniProtKB-KW"/>
</dbReference>
<evidence type="ECO:0000256" key="1">
    <source>
        <dbReference type="ARBA" id="ARBA00010716"/>
    </source>
</evidence>
<gene>
    <name evidence="7" type="ORF">BB934_10020</name>
</gene>
<dbReference type="GO" id="GO:0006046">
    <property type="term" value="P:N-acetylglucosamine catabolic process"/>
    <property type="evidence" value="ECO:0007669"/>
    <property type="project" value="TreeGrafter"/>
</dbReference>
<feature type="binding site" evidence="6">
    <location>
        <position position="172"/>
    </location>
    <ligand>
        <name>Zn(2+)</name>
        <dbReference type="ChEBI" id="CHEBI:29105"/>
    </ligand>
</feature>
<feature type="active site" description="Proton donor/acceptor" evidence="5">
    <location>
        <position position="230"/>
    </location>
</feature>
<dbReference type="EMBL" id="CP016616">
    <property type="protein sequence ID" value="ANY78518.1"/>
    <property type="molecule type" value="Genomic_DNA"/>
</dbReference>
<dbReference type="InterPro" id="IPR032466">
    <property type="entry name" value="Metal_Hydrolase"/>
</dbReference>
<dbReference type="GO" id="GO:0008448">
    <property type="term" value="F:N-acetylglucosamine-6-phosphate deacetylase activity"/>
    <property type="evidence" value="ECO:0007669"/>
    <property type="project" value="InterPro"/>
</dbReference>
<keyword evidence="2 6" id="KW-0479">Metal-binding</keyword>
<evidence type="ECO:0000256" key="4">
    <source>
        <dbReference type="PIRNR" id="PIRNR038994"/>
    </source>
</evidence>
<reference evidence="7" key="1">
    <citation type="submission" date="2016-07" db="EMBL/GenBank/DDBJ databases">
        <title>Microvirga ossetica sp. nov. a new species of rhizobia isolated from root nodules of the legume species Vicia alpestris Steven originated from North Ossetia region in the Caucasus.</title>
        <authorList>
            <person name="Safronova V.I."/>
            <person name="Kuznetsova I.G."/>
            <person name="Sazanova A.L."/>
            <person name="Belimov A."/>
            <person name="Andronov E."/>
            <person name="Osledkin Y.S."/>
            <person name="Onishchuk O.P."/>
            <person name="Kurchak O.N."/>
            <person name="Shaposhnikov A.I."/>
            <person name="Willems A."/>
            <person name="Tikhonovich I.A."/>
        </authorList>
    </citation>
    <scope>NUCLEOTIDE SEQUENCE [LARGE SCALE GENOMIC DNA]</scope>
    <source>
        <strain evidence="7">V5/3M</strain>
    </source>
</reference>
<comment type="cofactor">
    <cofactor evidence="6">
        <name>a divalent metal cation</name>
        <dbReference type="ChEBI" id="CHEBI:60240"/>
    </cofactor>
    <text evidence="6">Binds 1 divalent metal cation per subunit.</text>
</comment>
<organism evidence="7">
    <name type="scientific">Microvirga ossetica</name>
    <dbReference type="NCBI Taxonomy" id="1882682"/>
    <lineage>
        <taxon>Bacteria</taxon>
        <taxon>Pseudomonadati</taxon>
        <taxon>Pseudomonadota</taxon>
        <taxon>Alphaproteobacteria</taxon>
        <taxon>Hyphomicrobiales</taxon>
        <taxon>Methylobacteriaceae</taxon>
        <taxon>Microvirga</taxon>
    </lineage>
</organism>
<dbReference type="Gene3D" id="3.20.20.140">
    <property type="entry name" value="Metal-dependent hydrolases"/>
    <property type="match status" value="1"/>
</dbReference>
<comment type="similarity">
    <text evidence="1 4">Belongs to the metallo-dependent hydrolases superfamily. NagA family.</text>
</comment>
<evidence type="ECO:0000256" key="6">
    <source>
        <dbReference type="PIRSR" id="PIRSR038994-3"/>
    </source>
</evidence>
<feature type="binding site" evidence="6">
    <location>
        <position position="83"/>
    </location>
    <ligand>
        <name>Zn(2+)</name>
        <dbReference type="ChEBI" id="CHEBI:29105"/>
    </ligand>
</feature>
<dbReference type="PIRSF" id="PIRSF038994">
    <property type="entry name" value="NagA"/>
    <property type="match status" value="1"/>
</dbReference>
<evidence type="ECO:0000256" key="2">
    <source>
        <dbReference type="ARBA" id="ARBA00022723"/>
    </source>
</evidence>
<evidence type="ECO:0000256" key="3">
    <source>
        <dbReference type="ARBA" id="ARBA00022801"/>
    </source>
</evidence>
<proteinExistence type="inferred from homology"/>
<evidence type="ECO:0000256" key="5">
    <source>
        <dbReference type="PIRSR" id="PIRSR038994-1"/>
    </source>
</evidence>
<accession>A0A1B2EEY5</accession>
<dbReference type="InterPro" id="IPR003764">
    <property type="entry name" value="GlcNAc_6-P_deAcase"/>
</dbReference>
<dbReference type="SUPFAM" id="SSF51556">
    <property type="entry name" value="Metallo-dependent hydrolases"/>
    <property type="match status" value="1"/>
</dbReference>
<name>A0A1B2EEY5_9HYPH</name>
<dbReference type="KEGG" id="moc:BB934_10020"/>
<evidence type="ECO:0000313" key="7">
    <source>
        <dbReference type="EMBL" id="ANY78518.1"/>
    </source>
</evidence>
<sequence length="344" mass="35782">MRTSGLFDLQVNGFAGIDFNSEAIDADALDHALEAMLAAGVTACLPTLITASDDVLEARFSALDRAVAQSRLGPLMVPGYHLEGPFLNSGDGYAGCHPPAAMRPPDASLIERLTRPLARPILLVTIAPELAGSEAFIRVMAAEGRVVAIGHSAAGFAAVAAAAAAGACLSTHLGNGLPQLLPKLDNPLFAQLAEDRLSASFIADGIHLPPHALKTLLKAKGPERSILVSDAVSAAAAAPGLYPFAGTTVEHAPDGSVRLPGSPYLAGSALVLDQAVRNLVDWGLATADEALRMASDNPRRLMTAAIAALADDQPGSEVLWSNELHPLAVKVGGIERHYERKRRS</sequence>
<dbReference type="PANTHER" id="PTHR11113:SF14">
    <property type="entry name" value="N-ACETYLGLUCOSAMINE-6-PHOSPHATE DEACETYLASE"/>
    <property type="match status" value="1"/>
</dbReference>
<keyword evidence="4" id="KW-0119">Carbohydrate metabolism</keyword>
<dbReference type="PANTHER" id="PTHR11113">
    <property type="entry name" value="N-ACETYLGLUCOSAMINE-6-PHOSPHATE DEACETYLASE"/>
    <property type="match status" value="1"/>
</dbReference>
<dbReference type="AlphaFoldDB" id="A0A1B2EEY5"/>
<keyword evidence="3 4" id="KW-0378">Hydrolase</keyword>
<dbReference type="OrthoDB" id="9776488at2"/>
<protein>
    <submittedName>
        <fullName evidence="7">N-acetylglucosamine-6-phosphate deacetylase</fullName>
    </submittedName>
</protein>
<dbReference type="RefSeq" id="WP_099509515.1">
    <property type="nucleotide sequence ID" value="NZ_CP016616.1"/>
</dbReference>